<dbReference type="AlphaFoldDB" id="A0A128FA53"/>
<reference evidence="2" key="1">
    <citation type="submission" date="2016-02" db="EMBL/GenBank/DDBJ databases">
        <authorList>
            <person name="Rodrigo-Torres Lidia"/>
            <person name="Arahal R.David."/>
        </authorList>
    </citation>
    <scope>NUCLEOTIDE SEQUENCE [LARGE SCALE GENOMIC DNA]</scope>
    <source>
        <strain evidence="2">CECT 8713</strain>
    </source>
</reference>
<protein>
    <submittedName>
        <fullName evidence="1">Uncharacterized protein</fullName>
    </submittedName>
</protein>
<dbReference type="Proteomes" id="UP000073601">
    <property type="component" value="Unassembled WGS sequence"/>
</dbReference>
<proteinExistence type="predicted"/>
<dbReference type="EMBL" id="FIZY01000021">
    <property type="protein sequence ID" value="CZF83234.1"/>
    <property type="molecule type" value="Genomic_DNA"/>
</dbReference>
<gene>
    <name evidence="1" type="ORF">GMA8713_02537</name>
</gene>
<name>A0A128FA53_9GAMM</name>
<evidence type="ECO:0000313" key="1">
    <source>
        <dbReference type="EMBL" id="CZF83234.1"/>
    </source>
</evidence>
<evidence type="ECO:0000313" key="2">
    <source>
        <dbReference type="Proteomes" id="UP000073601"/>
    </source>
</evidence>
<keyword evidence="2" id="KW-1185">Reference proteome</keyword>
<organism evidence="1 2">
    <name type="scientific">Grimontia marina</name>
    <dbReference type="NCBI Taxonomy" id="646534"/>
    <lineage>
        <taxon>Bacteria</taxon>
        <taxon>Pseudomonadati</taxon>
        <taxon>Pseudomonadota</taxon>
        <taxon>Gammaproteobacteria</taxon>
        <taxon>Vibrionales</taxon>
        <taxon>Vibrionaceae</taxon>
        <taxon>Grimontia</taxon>
    </lineage>
</organism>
<accession>A0A128FA53</accession>
<sequence>MWALRGVQVEISTISNALFTVDTAHLNFLSNTRLNELANLLFCNSGITTV</sequence>